<proteinExistence type="predicted"/>
<dbReference type="AlphaFoldDB" id="A0A0F8Z2A5"/>
<organism evidence="1">
    <name type="scientific">marine sediment metagenome</name>
    <dbReference type="NCBI Taxonomy" id="412755"/>
    <lineage>
        <taxon>unclassified sequences</taxon>
        <taxon>metagenomes</taxon>
        <taxon>ecological metagenomes</taxon>
    </lineage>
</organism>
<sequence>MYQDRSNDLDPRVSNVLNEAPKILKALEVTQDMLEKFYVIKNNDRDVIVRFGHFSEPDDYNRVFEELNPDEYGNKFYFYGENWDYPKEYKESLLKLNESCLEAY</sequence>
<gene>
    <name evidence="1" type="ORF">LCGC14_3086450</name>
</gene>
<dbReference type="EMBL" id="LAZR01066084">
    <property type="protein sequence ID" value="KKK54266.1"/>
    <property type="molecule type" value="Genomic_DNA"/>
</dbReference>
<evidence type="ECO:0000313" key="1">
    <source>
        <dbReference type="EMBL" id="KKK54266.1"/>
    </source>
</evidence>
<name>A0A0F8Z2A5_9ZZZZ</name>
<accession>A0A0F8Z2A5</accession>
<protein>
    <submittedName>
        <fullName evidence="1">Uncharacterized protein</fullName>
    </submittedName>
</protein>
<reference evidence="1" key="1">
    <citation type="journal article" date="2015" name="Nature">
        <title>Complex archaea that bridge the gap between prokaryotes and eukaryotes.</title>
        <authorList>
            <person name="Spang A."/>
            <person name="Saw J.H."/>
            <person name="Jorgensen S.L."/>
            <person name="Zaremba-Niedzwiedzka K."/>
            <person name="Martijn J."/>
            <person name="Lind A.E."/>
            <person name="van Eijk R."/>
            <person name="Schleper C."/>
            <person name="Guy L."/>
            <person name="Ettema T.J."/>
        </authorList>
    </citation>
    <scope>NUCLEOTIDE SEQUENCE</scope>
</reference>
<feature type="non-terminal residue" evidence="1">
    <location>
        <position position="104"/>
    </location>
</feature>
<comment type="caution">
    <text evidence="1">The sequence shown here is derived from an EMBL/GenBank/DDBJ whole genome shotgun (WGS) entry which is preliminary data.</text>
</comment>